<dbReference type="Proteomes" id="UP000623509">
    <property type="component" value="Unassembled WGS sequence"/>
</dbReference>
<evidence type="ECO:0000256" key="1">
    <source>
        <dbReference type="ARBA" id="ARBA00004141"/>
    </source>
</evidence>
<dbReference type="EMBL" id="MDUX01000002">
    <property type="protein sequence ID" value="KAF7600708.1"/>
    <property type="molecule type" value="Genomic_DNA"/>
</dbReference>
<dbReference type="Gene3D" id="1.20.1540.10">
    <property type="entry name" value="Rhomboid-like"/>
    <property type="match status" value="1"/>
</dbReference>
<reference evidence="8 9" key="2">
    <citation type="submission" date="2017-07" db="EMBL/GenBank/DDBJ databases">
        <title>Candidatus Dactylopiibacterium carminicum, a nitrogen-fixing symbiont of the cochineal insect Dactylopius coccus and Dactylopius opuntiae (Hemiptera: Coccoidea: Dactylopiidae).</title>
        <authorList>
            <person name="Vera A."/>
        </authorList>
    </citation>
    <scope>NUCLEOTIDE SEQUENCE [LARGE SCALE GENOMIC DNA]</scope>
    <source>
        <strain evidence="8 9">NFDCM</strain>
    </source>
</reference>
<dbReference type="SUPFAM" id="SSF144091">
    <property type="entry name" value="Rhomboid-like"/>
    <property type="match status" value="1"/>
</dbReference>
<keyword evidence="2 5" id="KW-0812">Transmembrane</keyword>
<dbReference type="Pfam" id="PF01694">
    <property type="entry name" value="Rhomboid"/>
    <property type="match status" value="1"/>
</dbReference>
<evidence type="ECO:0000259" key="6">
    <source>
        <dbReference type="Pfam" id="PF01694"/>
    </source>
</evidence>
<dbReference type="OrthoDB" id="9813074at2"/>
<sequence>MANIMGLVWFCPRLLRIVGMLRLISLCAVSQAVGVAAQSIVDCLLGGNGAPIGLSGIVCGCMAGTAWVVPAKGMRLSVLLFGTFSAVLAFVASKSSTAHAAHLGGMLGGAATAWAIQRVSPGRRGAPRCKVRQE</sequence>
<evidence type="ECO:0000256" key="4">
    <source>
        <dbReference type="ARBA" id="ARBA00023136"/>
    </source>
</evidence>
<evidence type="ECO:0000313" key="10">
    <source>
        <dbReference type="Proteomes" id="UP000623509"/>
    </source>
</evidence>
<keyword evidence="7" id="KW-0645">Protease</keyword>
<protein>
    <submittedName>
        <fullName evidence="7">Rhomboid family intramembrane serine protease</fullName>
    </submittedName>
</protein>
<dbReference type="GO" id="GO:0004252">
    <property type="term" value="F:serine-type endopeptidase activity"/>
    <property type="evidence" value="ECO:0007669"/>
    <property type="project" value="InterPro"/>
</dbReference>
<keyword evidence="3 5" id="KW-1133">Transmembrane helix</keyword>
<dbReference type="GO" id="GO:0006508">
    <property type="term" value="P:proteolysis"/>
    <property type="evidence" value="ECO:0007669"/>
    <property type="project" value="UniProtKB-KW"/>
</dbReference>
<comment type="caution">
    <text evidence="8">The sequence shown here is derived from an EMBL/GenBank/DDBJ whole genome shotgun (WGS) entry which is preliminary data.</text>
</comment>
<feature type="domain" description="Peptidase S54 rhomboid" evidence="6">
    <location>
        <begin position="1"/>
        <end position="116"/>
    </location>
</feature>
<accession>A0A272EQS9</accession>
<evidence type="ECO:0000256" key="2">
    <source>
        <dbReference type="ARBA" id="ARBA00022692"/>
    </source>
</evidence>
<evidence type="ECO:0000313" key="7">
    <source>
        <dbReference type="EMBL" id="KAF7600708.1"/>
    </source>
</evidence>
<feature type="transmembrane region" description="Helical" evidence="5">
    <location>
        <begin position="76"/>
        <end position="93"/>
    </location>
</feature>
<evidence type="ECO:0000256" key="3">
    <source>
        <dbReference type="ARBA" id="ARBA00022989"/>
    </source>
</evidence>
<dbReference type="GO" id="GO:0016020">
    <property type="term" value="C:membrane"/>
    <property type="evidence" value="ECO:0007669"/>
    <property type="project" value="UniProtKB-SubCell"/>
</dbReference>
<organism evidence="8 9">
    <name type="scientific">Candidatus Dactylopiibacterium carminicum</name>
    <dbReference type="NCBI Taxonomy" id="857335"/>
    <lineage>
        <taxon>Bacteria</taxon>
        <taxon>Pseudomonadati</taxon>
        <taxon>Pseudomonadota</taxon>
        <taxon>Betaproteobacteria</taxon>
        <taxon>Rhodocyclales</taxon>
        <taxon>Rhodocyclaceae</taxon>
        <taxon>Candidatus Dactylopiibacterium</taxon>
    </lineage>
</organism>
<keyword evidence="10" id="KW-1185">Reference proteome</keyword>
<feature type="transmembrane region" description="Helical" evidence="5">
    <location>
        <begin position="49"/>
        <end position="69"/>
    </location>
</feature>
<dbReference type="RefSeq" id="WP_095529935.1">
    <property type="nucleotide sequence ID" value="NZ_MDUX01000002.1"/>
</dbReference>
<evidence type="ECO:0000313" key="8">
    <source>
        <dbReference type="EMBL" id="PAS92467.1"/>
    </source>
</evidence>
<reference evidence="7 10" key="1">
    <citation type="submission" date="2016-08" db="EMBL/GenBank/DDBJ databases">
        <title>Candidatus Dactylopiibacterium carminicum genome sequence.</title>
        <authorList>
            <person name="Ramirez-Puebla S.T."/>
            <person name="Ormeno-Orrillo E."/>
            <person name="Vera-Ponce De Leon A."/>
            <person name="Luis L."/>
            <person name="Sanchez-Flores A."/>
            <person name="Monica R."/>
            <person name="Martinez-Romero E."/>
        </authorList>
    </citation>
    <scope>NUCLEOTIDE SEQUENCE [LARGE SCALE GENOMIC DNA]</scope>
    <source>
        <strain evidence="7">END1</strain>
    </source>
</reference>
<evidence type="ECO:0000256" key="5">
    <source>
        <dbReference type="SAM" id="Phobius"/>
    </source>
</evidence>
<gene>
    <name evidence="7" type="ORF">BGI27_00975</name>
    <name evidence="8" type="ORF">CGU29_11360</name>
</gene>
<name>A0A272EQS9_9RHOO</name>
<dbReference type="AlphaFoldDB" id="A0A272EQS9"/>
<dbReference type="EMBL" id="NMRN01000037">
    <property type="protein sequence ID" value="PAS92467.1"/>
    <property type="molecule type" value="Genomic_DNA"/>
</dbReference>
<comment type="subcellular location">
    <subcellularLocation>
        <location evidence="1">Membrane</location>
        <topology evidence="1">Multi-pass membrane protein</topology>
    </subcellularLocation>
</comment>
<dbReference type="InterPro" id="IPR022764">
    <property type="entry name" value="Peptidase_S54_rhomboid_dom"/>
</dbReference>
<keyword evidence="7" id="KW-0378">Hydrolase</keyword>
<proteinExistence type="predicted"/>
<feature type="transmembrane region" description="Helical" evidence="5">
    <location>
        <begin position="99"/>
        <end position="116"/>
    </location>
</feature>
<dbReference type="Proteomes" id="UP000216107">
    <property type="component" value="Unassembled WGS sequence"/>
</dbReference>
<keyword evidence="4 5" id="KW-0472">Membrane</keyword>
<dbReference type="InterPro" id="IPR035952">
    <property type="entry name" value="Rhomboid-like_sf"/>
</dbReference>
<evidence type="ECO:0000313" key="9">
    <source>
        <dbReference type="Proteomes" id="UP000216107"/>
    </source>
</evidence>